<dbReference type="EMBL" id="CP133614">
    <property type="protein sequence ID" value="WMV20638.1"/>
    <property type="molecule type" value="Genomic_DNA"/>
</dbReference>
<keyword evidence="1" id="KW-0479">Metal-binding</keyword>
<keyword evidence="3" id="KW-0862">Zinc</keyword>
<evidence type="ECO:0000256" key="3">
    <source>
        <dbReference type="ARBA" id="ARBA00022833"/>
    </source>
</evidence>
<evidence type="ECO:0000313" key="6">
    <source>
        <dbReference type="EMBL" id="WMV20638.1"/>
    </source>
</evidence>
<name>A0AAF0QCK1_SOLVR</name>
<feature type="domain" description="SWIM-type" evidence="5">
    <location>
        <begin position="10"/>
        <end position="53"/>
    </location>
</feature>
<accession>A0AAF0QCK1</accession>
<proteinExistence type="predicted"/>
<protein>
    <recommendedName>
        <fullName evidence="5">SWIM-type domain-containing protein</fullName>
    </recommendedName>
</protein>
<dbReference type="AlphaFoldDB" id="A0AAF0QCK1"/>
<gene>
    <name evidence="6" type="ORF">MTR67_014023</name>
</gene>
<dbReference type="InterPro" id="IPR007527">
    <property type="entry name" value="Znf_SWIM"/>
</dbReference>
<dbReference type="Proteomes" id="UP001234989">
    <property type="component" value="Chromosome 3"/>
</dbReference>
<dbReference type="Pfam" id="PF04434">
    <property type="entry name" value="SWIM"/>
    <property type="match status" value="1"/>
</dbReference>
<evidence type="ECO:0000256" key="2">
    <source>
        <dbReference type="ARBA" id="ARBA00022771"/>
    </source>
</evidence>
<evidence type="ECO:0000256" key="4">
    <source>
        <dbReference type="PROSITE-ProRule" id="PRU00325"/>
    </source>
</evidence>
<keyword evidence="7" id="KW-1185">Reference proteome</keyword>
<dbReference type="InterPro" id="IPR006564">
    <property type="entry name" value="Znf_PMZ"/>
</dbReference>
<evidence type="ECO:0000259" key="5">
    <source>
        <dbReference type="PROSITE" id="PS50966"/>
    </source>
</evidence>
<evidence type="ECO:0000313" key="7">
    <source>
        <dbReference type="Proteomes" id="UP001234989"/>
    </source>
</evidence>
<sequence length="167" mass="19717">MKQVVPSTEYTHNVTDDGRSFVVCSKNKTCSCEKFQYEEIPCEHAWAVLKRKSLLADGYYSNLYKRMTIFKIYEISIYLLPDVAEWVLPKYIMYDEVWTPKFKDLQEGQKRNLVQKQHVNWLVSKGSIHVAHVELQVTISVHVETGLKKFNELFRLYWSVILDFIDS</sequence>
<dbReference type="PROSITE" id="PS50966">
    <property type="entry name" value="ZF_SWIM"/>
    <property type="match status" value="1"/>
</dbReference>
<evidence type="ECO:0000256" key="1">
    <source>
        <dbReference type="ARBA" id="ARBA00022723"/>
    </source>
</evidence>
<organism evidence="6 7">
    <name type="scientific">Solanum verrucosum</name>
    <dbReference type="NCBI Taxonomy" id="315347"/>
    <lineage>
        <taxon>Eukaryota</taxon>
        <taxon>Viridiplantae</taxon>
        <taxon>Streptophyta</taxon>
        <taxon>Embryophyta</taxon>
        <taxon>Tracheophyta</taxon>
        <taxon>Spermatophyta</taxon>
        <taxon>Magnoliopsida</taxon>
        <taxon>eudicotyledons</taxon>
        <taxon>Gunneridae</taxon>
        <taxon>Pentapetalae</taxon>
        <taxon>asterids</taxon>
        <taxon>lamiids</taxon>
        <taxon>Solanales</taxon>
        <taxon>Solanaceae</taxon>
        <taxon>Solanoideae</taxon>
        <taxon>Solaneae</taxon>
        <taxon>Solanum</taxon>
    </lineage>
</organism>
<reference evidence="6" key="1">
    <citation type="submission" date="2023-08" db="EMBL/GenBank/DDBJ databases">
        <title>A de novo genome assembly of Solanum verrucosum Schlechtendal, a Mexican diploid species geographically isolated from the other diploid A-genome species in potato relatives.</title>
        <authorList>
            <person name="Hosaka K."/>
        </authorList>
    </citation>
    <scope>NUCLEOTIDE SEQUENCE</scope>
    <source>
        <tissue evidence="6">Young leaves</tissue>
    </source>
</reference>
<dbReference type="GO" id="GO:0008270">
    <property type="term" value="F:zinc ion binding"/>
    <property type="evidence" value="ECO:0007669"/>
    <property type="project" value="UniProtKB-KW"/>
</dbReference>
<keyword evidence="2 4" id="KW-0863">Zinc-finger</keyword>
<dbReference type="SMART" id="SM00575">
    <property type="entry name" value="ZnF_PMZ"/>
    <property type="match status" value="1"/>
</dbReference>